<feature type="transmembrane region" description="Helical" evidence="5">
    <location>
        <begin position="237"/>
        <end position="259"/>
    </location>
</feature>
<keyword evidence="3 5" id="KW-1133">Transmembrane helix</keyword>
<reference evidence="7 8" key="1">
    <citation type="journal article" date="2013" name="Nature">
        <title>Anaerobic oxidation of methane coupled to nitrate reduction in a novel archaeal lineage.</title>
        <authorList>
            <person name="Haroon M.F."/>
            <person name="Hu S."/>
            <person name="Shi Y."/>
            <person name="Imelfort M."/>
            <person name="Keller J."/>
            <person name="Hugenholtz P."/>
            <person name="Yuan Z."/>
            <person name="Tyson G.W."/>
        </authorList>
    </citation>
    <scope>NUCLEOTIDE SEQUENCE [LARGE SCALE GENOMIC DNA]</scope>
    <source>
        <strain evidence="7 8">ANME-2d</strain>
    </source>
</reference>
<proteinExistence type="predicted"/>
<comment type="subcellular location">
    <subcellularLocation>
        <location evidence="1">Membrane</location>
        <topology evidence="1">Multi-pass membrane protein</topology>
    </subcellularLocation>
</comment>
<keyword evidence="4 5" id="KW-0472">Membrane</keyword>
<dbReference type="Proteomes" id="UP000027153">
    <property type="component" value="Unassembled WGS sequence"/>
</dbReference>
<dbReference type="OrthoDB" id="142185at2157"/>
<dbReference type="GO" id="GO:0006874">
    <property type="term" value="P:intracellular calcium ion homeostasis"/>
    <property type="evidence" value="ECO:0007669"/>
    <property type="project" value="TreeGrafter"/>
</dbReference>
<evidence type="ECO:0000256" key="2">
    <source>
        <dbReference type="ARBA" id="ARBA00022692"/>
    </source>
</evidence>
<feature type="transmembrane region" description="Helical" evidence="5">
    <location>
        <begin position="72"/>
        <end position="96"/>
    </location>
</feature>
<dbReference type="PATRIC" id="fig|1392998.3.peg.2398"/>
<protein>
    <submittedName>
        <fullName evidence="7">K+dependent Na+ exchanger related-protein</fullName>
    </submittedName>
</protein>
<feature type="transmembrane region" description="Helical" evidence="5">
    <location>
        <begin position="34"/>
        <end position="52"/>
    </location>
</feature>
<feature type="transmembrane region" description="Helical" evidence="5">
    <location>
        <begin position="131"/>
        <end position="148"/>
    </location>
</feature>
<feature type="transmembrane region" description="Helical" evidence="5">
    <location>
        <begin position="108"/>
        <end position="125"/>
    </location>
</feature>
<evidence type="ECO:0000256" key="5">
    <source>
        <dbReference type="SAM" id="Phobius"/>
    </source>
</evidence>
<gene>
    <name evidence="7" type="ORF">ANME2D_02404</name>
</gene>
<dbReference type="InterPro" id="IPR004481">
    <property type="entry name" value="K/Na/Ca-exchanger"/>
</dbReference>
<sequence>MELLIQFSILILSLAALVFFADKLIDSSAKLAKAFGITEAVIGLTLLSYGTSLPELAVSSISSVSDHPQLSISNVIGSNIFNVALVFGLAAYIRSFTVKEAHMAGRDNYIMVVTTLLLVALIFFFGVISRTTGFIMILLLAGYTYYLLRHDRTSNQLKKDGTVSKPREIGIVIACLLVVIISGRFAVDSAVQVAKGLGVTEWLIGATIIAAGTSLPELAVSITAAKKGFFGMSVGNIVGSNIFNIMWILGFAASLSPIYMNFDMIKWDSVFLLAVTFLLAYHLVRTRVSRSDGILYLAIYLGYIIYLLFFNNLS</sequence>
<dbReference type="GO" id="GO:0005886">
    <property type="term" value="C:plasma membrane"/>
    <property type="evidence" value="ECO:0007669"/>
    <property type="project" value="TreeGrafter"/>
</dbReference>
<dbReference type="GO" id="GO:0008273">
    <property type="term" value="F:calcium, potassium:sodium antiporter activity"/>
    <property type="evidence" value="ECO:0007669"/>
    <property type="project" value="TreeGrafter"/>
</dbReference>
<accession>A0A062V4X5</accession>
<name>A0A062V4X5_9EURY</name>
<dbReference type="Pfam" id="PF01699">
    <property type="entry name" value="Na_Ca_ex"/>
    <property type="match status" value="2"/>
</dbReference>
<dbReference type="NCBIfam" id="TIGR00367">
    <property type="entry name" value="calcium/sodium antiporter"/>
    <property type="match status" value="1"/>
</dbReference>
<feature type="transmembrane region" description="Helical" evidence="5">
    <location>
        <begin position="6"/>
        <end position="22"/>
    </location>
</feature>
<evidence type="ECO:0000256" key="4">
    <source>
        <dbReference type="ARBA" id="ARBA00023136"/>
    </source>
</evidence>
<feature type="domain" description="Sodium/calcium exchanger membrane region" evidence="6">
    <location>
        <begin position="169"/>
        <end position="308"/>
    </location>
</feature>
<dbReference type="InterPro" id="IPR044880">
    <property type="entry name" value="NCX_ion-bd_dom_sf"/>
</dbReference>
<dbReference type="InterPro" id="IPR004837">
    <property type="entry name" value="NaCa_Exmemb"/>
</dbReference>
<dbReference type="RefSeq" id="WP_048091758.1">
    <property type="nucleotide sequence ID" value="NZ_JMIY01000005.1"/>
</dbReference>
<evidence type="ECO:0000256" key="1">
    <source>
        <dbReference type="ARBA" id="ARBA00004141"/>
    </source>
</evidence>
<dbReference type="EMBL" id="JMIY01000005">
    <property type="protein sequence ID" value="KCZ71668.1"/>
    <property type="molecule type" value="Genomic_DNA"/>
</dbReference>
<keyword evidence="8" id="KW-1185">Reference proteome</keyword>
<evidence type="ECO:0000256" key="3">
    <source>
        <dbReference type="ARBA" id="ARBA00022989"/>
    </source>
</evidence>
<organism evidence="7 8">
    <name type="scientific">Candidatus Methanoperedens nitratireducens</name>
    <dbReference type="NCBI Taxonomy" id="1392998"/>
    <lineage>
        <taxon>Archaea</taxon>
        <taxon>Methanobacteriati</taxon>
        <taxon>Methanobacteriota</taxon>
        <taxon>Stenosarchaea group</taxon>
        <taxon>Methanomicrobia</taxon>
        <taxon>Methanosarcinales</taxon>
        <taxon>ANME-2 cluster</taxon>
        <taxon>Candidatus Methanoperedentaceae</taxon>
        <taxon>Candidatus Methanoperedens</taxon>
    </lineage>
</organism>
<evidence type="ECO:0000259" key="6">
    <source>
        <dbReference type="Pfam" id="PF01699"/>
    </source>
</evidence>
<comment type="caution">
    <text evidence="7">The sequence shown here is derived from an EMBL/GenBank/DDBJ whole genome shotgun (WGS) entry which is preliminary data.</text>
</comment>
<dbReference type="PANTHER" id="PTHR10846:SF8">
    <property type="entry name" value="INNER MEMBRANE PROTEIN YRBG"/>
    <property type="match status" value="1"/>
</dbReference>
<feature type="transmembrane region" description="Helical" evidence="5">
    <location>
        <begin position="169"/>
        <end position="187"/>
    </location>
</feature>
<dbReference type="Gene3D" id="1.20.1420.30">
    <property type="entry name" value="NCX, central ion-binding region"/>
    <property type="match status" value="1"/>
</dbReference>
<feature type="transmembrane region" description="Helical" evidence="5">
    <location>
        <begin position="202"/>
        <end position="225"/>
    </location>
</feature>
<dbReference type="AlphaFoldDB" id="A0A062V4X5"/>
<dbReference type="PANTHER" id="PTHR10846">
    <property type="entry name" value="SODIUM/POTASSIUM/CALCIUM EXCHANGER"/>
    <property type="match status" value="1"/>
</dbReference>
<evidence type="ECO:0000313" key="7">
    <source>
        <dbReference type="EMBL" id="KCZ71668.1"/>
    </source>
</evidence>
<feature type="transmembrane region" description="Helical" evidence="5">
    <location>
        <begin position="265"/>
        <end position="284"/>
    </location>
</feature>
<evidence type="ECO:0000313" key="8">
    <source>
        <dbReference type="Proteomes" id="UP000027153"/>
    </source>
</evidence>
<dbReference type="GO" id="GO:0005262">
    <property type="term" value="F:calcium channel activity"/>
    <property type="evidence" value="ECO:0007669"/>
    <property type="project" value="TreeGrafter"/>
</dbReference>
<feature type="transmembrane region" description="Helical" evidence="5">
    <location>
        <begin position="293"/>
        <end position="310"/>
    </location>
</feature>
<keyword evidence="2 5" id="KW-0812">Transmembrane</keyword>
<feature type="domain" description="Sodium/calcium exchanger membrane region" evidence="6">
    <location>
        <begin position="7"/>
        <end position="148"/>
    </location>
</feature>